<name>A0A1G8KC67_9MICC</name>
<organism evidence="3 4">
    <name type="scientific">Arthrobacter cupressi</name>
    <dbReference type="NCBI Taxonomy" id="1045773"/>
    <lineage>
        <taxon>Bacteria</taxon>
        <taxon>Bacillati</taxon>
        <taxon>Actinomycetota</taxon>
        <taxon>Actinomycetes</taxon>
        <taxon>Micrococcales</taxon>
        <taxon>Micrococcaceae</taxon>
        <taxon>Arthrobacter</taxon>
    </lineage>
</organism>
<evidence type="ECO:0000256" key="1">
    <source>
        <dbReference type="ARBA" id="ARBA00005582"/>
    </source>
</evidence>
<dbReference type="CDD" id="cd03674">
    <property type="entry name" value="NUDIX_Hydrolase"/>
    <property type="match status" value="1"/>
</dbReference>
<sequence length="181" mass="19634">MSLLVSAEDAIVSWEPLSTREAAGKHDFLAALARGADILSRHPLPSHLTASAFVFDAALENILLVFHGKARFWVQPGGHLEDGDTAVTEAALRETIEETGLPREFLADARVVDLDRHALPGAFGHCRSHLDIGVAVFTEGTPEPTVSEESEAVRWFPLAALPDVLAPEFRRRLDGVLARLA</sequence>
<dbReference type="GO" id="GO:0016787">
    <property type="term" value="F:hydrolase activity"/>
    <property type="evidence" value="ECO:0007669"/>
    <property type="project" value="UniProtKB-KW"/>
</dbReference>
<dbReference type="Proteomes" id="UP000182130">
    <property type="component" value="Unassembled WGS sequence"/>
</dbReference>
<dbReference type="InterPro" id="IPR015797">
    <property type="entry name" value="NUDIX_hydrolase-like_dom_sf"/>
</dbReference>
<dbReference type="PRINTS" id="PR00502">
    <property type="entry name" value="NUDIXFAMILY"/>
</dbReference>
<keyword evidence="2" id="KW-0378">Hydrolase</keyword>
<dbReference type="InterPro" id="IPR020476">
    <property type="entry name" value="Nudix_hydrolase"/>
</dbReference>
<gene>
    <name evidence="3" type="ORF">SAMN05216555_102200</name>
</gene>
<dbReference type="STRING" id="1045773.SAMN05216555_102200"/>
<dbReference type="Gene3D" id="3.90.79.10">
    <property type="entry name" value="Nucleoside Triphosphate Pyrophosphohydrolase"/>
    <property type="match status" value="1"/>
</dbReference>
<dbReference type="EMBL" id="FNEI01000002">
    <property type="protein sequence ID" value="SDI41001.1"/>
    <property type="molecule type" value="Genomic_DNA"/>
</dbReference>
<dbReference type="PANTHER" id="PTHR43736">
    <property type="entry name" value="ADP-RIBOSE PYROPHOSPHATASE"/>
    <property type="match status" value="1"/>
</dbReference>
<dbReference type="RefSeq" id="WP_074586901.1">
    <property type="nucleotide sequence ID" value="NZ_FNEI01000002.1"/>
</dbReference>
<accession>A0A1G8KC67</accession>
<proteinExistence type="inferred from homology"/>
<dbReference type="AlphaFoldDB" id="A0A1G8KC67"/>
<keyword evidence="4" id="KW-1185">Reference proteome</keyword>
<evidence type="ECO:0000256" key="2">
    <source>
        <dbReference type="ARBA" id="ARBA00022801"/>
    </source>
</evidence>
<dbReference type="PANTHER" id="PTHR43736:SF1">
    <property type="entry name" value="DIHYDRONEOPTERIN TRIPHOSPHATE DIPHOSPHATASE"/>
    <property type="match status" value="1"/>
</dbReference>
<evidence type="ECO:0000313" key="3">
    <source>
        <dbReference type="EMBL" id="SDI41001.1"/>
    </source>
</evidence>
<reference evidence="4" key="1">
    <citation type="submission" date="2016-10" db="EMBL/GenBank/DDBJ databases">
        <authorList>
            <person name="Varghese N."/>
            <person name="Submissions S."/>
        </authorList>
    </citation>
    <scope>NUCLEOTIDE SEQUENCE [LARGE SCALE GENOMIC DNA]</scope>
    <source>
        <strain evidence="4">CGMCC 1.10783</strain>
    </source>
</reference>
<protein>
    <submittedName>
        <fullName evidence="3">ADP-ribose pyrophosphatase YjhB, NUDIX family</fullName>
    </submittedName>
</protein>
<dbReference type="Pfam" id="PF00293">
    <property type="entry name" value="NUDIX"/>
    <property type="match status" value="1"/>
</dbReference>
<evidence type="ECO:0000313" key="4">
    <source>
        <dbReference type="Proteomes" id="UP000182130"/>
    </source>
</evidence>
<dbReference type="PROSITE" id="PS51462">
    <property type="entry name" value="NUDIX"/>
    <property type="match status" value="1"/>
</dbReference>
<dbReference type="SUPFAM" id="SSF55811">
    <property type="entry name" value="Nudix"/>
    <property type="match status" value="1"/>
</dbReference>
<dbReference type="OrthoDB" id="129709at2"/>
<comment type="similarity">
    <text evidence="1">Belongs to the Nudix hydrolase family.</text>
</comment>
<dbReference type="InterPro" id="IPR000086">
    <property type="entry name" value="NUDIX_hydrolase_dom"/>
</dbReference>